<dbReference type="HOGENOM" id="CLU_481290_0_0_5"/>
<dbReference type="AlphaFoldDB" id="Q5LTQ9"/>
<evidence type="ECO:0000313" key="4">
    <source>
        <dbReference type="Proteomes" id="UP000001023"/>
    </source>
</evidence>
<keyword evidence="4" id="KW-1185">Reference proteome</keyword>
<dbReference type="InterPro" id="IPR002477">
    <property type="entry name" value="Peptidoglycan-bd-like"/>
</dbReference>
<dbReference type="Gene3D" id="2.40.10.120">
    <property type="match status" value="1"/>
</dbReference>
<dbReference type="Pfam" id="PF01471">
    <property type="entry name" value="PG_binding_1"/>
    <property type="match status" value="1"/>
</dbReference>
<protein>
    <submittedName>
        <fullName evidence="3">Peptidoglycan binding domain protein</fullName>
    </submittedName>
</protein>
<sequence>MQPPPQRQRHICPVPALAAALISPHRPAPRACPMAIAAISCITCGDDTYLKVRDPTMIRPLIAVLSLFYLISSAALAQQSADEVVWVQIEAQPNLRTAQERAQTYAADLSDVAGFSLGGGWYGIVLGPYLREDAEQVLRVYRAERRIPGDSFIALSGALGQQFWPVGSDLLNRGAAVAPVEQTAPEPVAEATPQVQPEPADETPAQARRSEQALSREERQALQIALQAAGFYNAAIDGAFGAGTRRSMADWQGFNGFEATGVLTTRQRKVLMDQYNAPLISTGMARHRDTAAGIEMDLPLGVVRFSRYEAPFAHFDASGELGAQVLLISQPGDKATLYGLYDIMQTLEIVPLDGPRERGSDSFTLEGRGNGIVSYTEAALSGGEIKGFTLIWPTGDEDRRARVLAAMRASFARTDGVLDPAAGGDAVQSVDLVSGLEIRKPRLSRSGFYVDGKGTVLTVAEAVQGCTRVTLDGSYGAQVVDRDAGLGVAVLRPEQALAPMVVAGLGQEMPRLGADITVAGYSYEGILGAPTLTFGTLDDVKGLRGETELARLGLMAQTGDAGGPVIDDQGTVVGMLLPAPATGQQLPRGVSFAAKAQALRDVLSAAGMGAQQAETAGRITPDELNRRASGMTVLVSCWD</sequence>
<feature type="region of interest" description="Disordered" evidence="1">
    <location>
        <begin position="183"/>
        <end position="214"/>
    </location>
</feature>
<dbReference type="SUPFAM" id="SSF47090">
    <property type="entry name" value="PGBD-like"/>
    <property type="match status" value="1"/>
</dbReference>
<reference evidence="3 4" key="1">
    <citation type="journal article" date="2004" name="Nature">
        <title>Genome sequence of Silicibacter pomeroyi reveals adaptations to the marine environment.</title>
        <authorList>
            <person name="Moran M.A."/>
            <person name="Buchan A."/>
            <person name="Gonzalez J.M."/>
            <person name="Heidelberg J.F."/>
            <person name="Whitman W.B."/>
            <person name="Kiene R.P."/>
            <person name="Henriksen J.R."/>
            <person name="King G.M."/>
            <person name="Belas R."/>
            <person name="Fuqua C."/>
            <person name="Brinkac L."/>
            <person name="Lewis M."/>
            <person name="Johri S."/>
            <person name="Weaver B."/>
            <person name="Pai G."/>
            <person name="Eisen J.A."/>
            <person name="Rahe E."/>
            <person name="Sheldon W.M."/>
            <person name="Ye W."/>
            <person name="Miller T.R."/>
            <person name="Carlton J."/>
            <person name="Rasko D.A."/>
            <person name="Paulsen I.T."/>
            <person name="Ren Q."/>
            <person name="Daugherty S.C."/>
            <person name="Deboy R.T."/>
            <person name="Dodson R.J."/>
            <person name="Durkin A.S."/>
            <person name="Madupu R."/>
            <person name="Nelson W.C."/>
            <person name="Sullivan S.A."/>
            <person name="Rosovitz M.J."/>
            <person name="Haft D.H."/>
            <person name="Selengut J."/>
            <person name="Ward N."/>
        </authorList>
    </citation>
    <scope>NUCLEOTIDE SEQUENCE [LARGE SCALE GENOMIC DNA]</scope>
    <source>
        <strain evidence="4">ATCC 700808 / DSM 15171 / DSS-3</strain>
    </source>
</reference>
<dbReference type="STRING" id="246200.SPO1354"/>
<organism evidence="3 4">
    <name type="scientific">Ruegeria pomeroyi (strain ATCC 700808 / DSM 15171 / DSS-3)</name>
    <name type="common">Silicibacter pomeroyi</name>
    <dbReference type="NCBI Taxonomy" id="246200"/>
    <lineage>
        <taxon>Bacteria</taxon>
        <taxon>Pseudomonadati</taxon>
        <taxon>Pseudomonadota</taxon>
        <taxon>Alphaproteobacteria</taxon>
        <taxon>Rhodobacterales</taxon>
        <taxon>Roseobacteraceae</taxon>
        <taxon>Ruegeria</taxon>
    </lineage>
</organism>
<dbReference type="eggNOG" id="COG0265">
    <property type="taxonomic scope" value="Bacteria"/>
</dbReference>
<dbReference type="InterPro" id="IPR036366">
    <property type="entry name" value="PGBDSf"/>
</dbReference>
<dbReference type="KEGG" id="sil:SPO1354"/>
<dbReference type="SUPFAM" id="SSF50494">
    <property type="entry name" value="Trypsin-like serine proteases"/>
    <property type="match status" value="1"/>
</dbReference>
<reference evidence="3 4" key="2">
    <citation type="journal article" date="2014" name="Stand. Genomic Sci.">
        <title>An updated genome annotation for the model marine bacterium Ruegeria pomeroyi DSS-3.</title>
        <authorList>
            <person name="Rivers A.R."/>
            <person name="Smith C.B."/>
            <person name="Moran M.A."/>
        </authorList>
    </citation>
    <scope>GENOME REANNOTATION</scope>
    <source>
        <strain evidence="4">ATCC 700808 / DSM 15171 / DSS-3</strain>
    </source>
</reference>
<proteinExistence type="predicted"/>
<dbReference type="EMBL" id="CP000031">
    <property type="protein sequence ID" value="AAV94642.1"/>
    <property type="molecule type" value="Genomic_DNA"/>
</dbReference>
<dbReference type="InterPro" id="IPR036365">
    <property type="entry name" value="PGBD-like_sf"/>
</dbReference>
<dbReference type="Pfam" id="PF13365">
    <property type="entry name" value="Trypsin_2"/>
    <property type="match status" value="1"/>
</dbReference>
<dbReference type="Proteomes" id="UP000001023">
    <property type="component" value="Chromosome"/>
</dbReference>
<evidence type="ECO:0000256" key="1">
    <source>
        <dbReference type="SAM" id="MobiDB-lite"/>
    </source>
</evidence>
<dbReference type="Gene3D" id="1.10.101.10">
    <property type="entry name" value="PGBD-like superfamily/PGBD"/>
    <property type="match status" value="1"/>
</dbReference>
<evidence type="ECO:0000313" key="3">
    <source>
        <dbReference type="EMBL" id="AAV94642.1"/>
    </source>
</evidence>
<dbReference type="PaxDb" id="246200-SPO1354"/>
<evidence type="ECO:0000259" key="2">
    <source>
        <dbReference type="Pfam" id="PF01471"/>
    </source>
</evidence>
<name>Q5LTQ9_RUEPO</name>
<dbReference type="eggNOG" id="COG3409">
    <property type="taxonomic scope" value="Bacteria"/>
</dbReference>
<dbReference type="InterPro" id="IPR009003">
    <property type="entry name" value="Peptidase_S1_PA"/>
</dbReference>
<feature type="domain" description="Peptidoglycan binding-like" evidence="2">
    <location>
        <begin position="216"/>
        <end position="271"/>
    </location>
</feature>
<gene>
    <name evidence="3" type="ordered locus">SPO1354</name>
</gene>
<accession>Q5LTQ9</accession>